<dbReference type="AlphaFoldDB" id="A0A835BQ02"/>
<protein>
    <submittedName>
        <fullName evidence="5">Uncharacterized protein</fullName>
    </submittedName>
</protein>
<evidence type="ECO:0000259" key="4">
    <source>
        <dbReference type="Pfam" id="PF23572"/>
    </source>
</evidence>
<evidence type="ECO:0000256" key="1">
    <source>
        <dbReference type="ARBA" id="ARBA00008068"/>
    </source>
</evidence>
<proteinExistence type="inferred from homology"/>
<comment type="similarity">
    <text evidence="1">Belongs to the IAA-amido conjugating enzyme family.</text>
</comment>
<dbReference type="InterPro" id="IPR055378">
    <property type="entry name" value="GH3_C"/>
</dbReference>
<evidence type="ECO:0000313" key="6">
    <source>
        <dbReference type="Proteomes" id="UP000636709"/>
    </source>
</evidence>
<comment type="caution">
    <text evidence="5">The sequence shown here is derived from an EMBL/GenBank/DDBJ whole genome shotgun (WGS) entry which is preliminary data.</text>
</comment>
<dbReference type="GO" id="GO:0016881">
    <property type="term" value="F:acid-amino acid ligase activity"/>
    <property type="evidence" value="ECO:0007669"/>
    <property type="project" value="TreeGrafter"/>
</dbReference>
<keyword evidence="2" id="KW-0436">Ligase</keyword>
<dbReference type="OrthoDB" id="10004661at2759"/>
<accession>A0A835BQ02</accession>
<sequence>MAQYVPTLNHYSGGLPIISVMYASSDSECTVGINLRPLSTVSHQQLVELADVEVPREYELVVTTYAGLSRYRVGDVLRVTGFHNGAPRFRLVRRVNVVLSVDTDKTVEAELQRAVDRASSALLLRRHAGAAVLDYTSRACVTSVPGHYVIYWELMMMTSKEEEEGATTGDGWRTAPSSRWRYGWCGGAPSTSSWTWPSLEAHPSASTRRLGAWLPRPPATVDLLDSRVISSHFSPRLPRWSPGERFDPEKQ</sequence>
<dbReference type="PANTHER" id="PTHR31901:SF60">
    <property type="match status" value="1"/>
</dbReference>
<evidence type="ECO:0000313" key="5">
    <source>
        <dbReference type="EMBL" id="KAF8695061.1"/>
    </source>
</evidence>
<dbReference type="EMBL" id="JACEFO010001899">
    <property type="protein sequence ID" value="KAF8695061.1"/>
    <property type="molecule type" value="Genomic_DNA"/>
</dbReference>
<feature type="domain" description="GH3 middle" evidence="3">
    <location>
        <begin position="42"/>
        <end position="94"/>
    </location>
</feature>
<reference evidence="5" key="1">
    <citation type="submission" date="2020-07" db="EMBL/GenBank/DDBJ databases">
        <title>Genome sequence and genetic diversity analysis of an under-domesticated orphan crop, white fonio (Digitaria exilis).</title>
        <authorList>
            <person name="Bennetzen J.L."/>
            <person name="Chen S."/>
            <person name="Ma X."/>
            <person name="Wang X."/>
            <person name="Yssel A.E.J."/>
            <person name="Chaluvadi S.R."/>
            <person name="Johnson M."/>
            <person name="Gangashetty P."/>
            <person name="Hamidou F."/>
            <person name="Sanogo M.D."/>
            <person name="Zwaenepoel A."/>
            <person name="Wallace J."/>
            <person name="Van De Peer Y."/>
            <person name="Van Deynze A."/>
        </authorList>
    </citation>
    <scope>NUCLEOTIDE SEQUENCE</scope>
    <source>
        <tissue evidence="5">Leaves</tissue>
    </source>
</reference>
<dbReference type="PANTHER" id="PTHR31901">
    <property type="entry name" value="GH3 DOMAIN-CONTAINING PROTEIN"/>
    <property type="match status" value="1"/>
</dbReference>
<feature type="domain" description="GH3 C-terminal" evidence="4">
    <location>
        <begin position="110"/>
        <end position="159"/>
    </location>
</feature>
<dbReference type="Proteomes" id="UP000636709">
    <property type="component" value="Unassembled WGS sequence"/>
</dbReference>
<organism evidence="5 6">
    <name type="scientific">Digitaria exilis</name>
    <dbReference type="NCBI Taxonomy" id="1010633"/>
    <lineage>
        <taxon>Eukaryota</taxon>
        <taxon>Viridiplantae</taxon>
        <taxon>Streptophyta</taxon>
        <taxon>Embryophyta</taxon>
        <taxon>Tracheophyta</taxon>
        <taxon>Spermatophyta</taxon>
        <taxon>Magnoliopsida</taxon>
        <taxon>Liliopsida</taxon>
        <taxon>Poales</taxon>
        <taxon>Poaceae</taxon>
        <taxon>PACMAD clade</taxon>
        <taxon>Panicoideae</taxon>
        <taxon>Panicodae</taxon>
        <taxon>Paniceae</taxon>
        <taxon>Anthephorinae</taxon>
        <taxon>Digitaria</taxon>
    </lineage>
</organism>
<dbReference type="InterPro" id="IPR004993">
    <property type="entry name" value="GH3"/>
</dbReference>
<keyword evidence="6" id="KW-1185">Reference proteome</keyword>
<evidence type="ECO:0000256" key="2">
    <source>
        <dbReference type="ARBA" id="ARBA00022598"/>
    </source>
</evidence>
<dbReference type="Pfam" id="PF23572">
    <property type="entry name" value="GH3_C"/>
    <property type="match status" value="1"/>
</dbReference>
<dbReference type="InterPro" id="IPR055377">
    <property type="entry name" value="GH3_M"/>
</dbReference>
<dbReference type="Pfam" id="PF23571">
    <property type="entry name" value="GH3_M"/>
    <property type="match status" value="1"/>
</dbReference>
<evidence type="ECO:0000259" key="3">
    <source>
        <dbReference type="Pfam" id="PF23571"/>
    </source>
</evidence>
<dbReference type="GO" id="GO:0005737">
    <property type="term" value="C:cytoplasm"/>
    <property type="evidence" value="ECO:0007669"/>
    <property type="project" value="TreeGrafter"/>
</dbReference>
<gene>
    <name evidence="5" type="ORF">HU200_037669</name>
</gene>
<name>A0A835BQ02_9POAL</name>